<evidence type="ECO:0000313" key="15">
    <source>
        <dbReference type="EMBL" id="KAH0547068.1"/>
    </source>
</evidence>
<protein>
    <recommendedName>
        <fullName evidence="6 11">Histone H4</fullName>
    </recommendedName>
</protein>
<comment type="function">
    <text evidence="1 11">Core component of nucleosome. Nucleosomes wrap and compact DNA into chromatin, limiting DNA accessibility to the cellular machineries which require DNA as a template. Histones thereby play a central role in transcription regulation, DNA repair, DNA replication and chromosomal stability. DNA accessibility is regulated via a complex set of post-translational modifications of histones, also called histone code, and nucleosome remodeling.</text>
</comment>
<dbReference type="GO" id="GO:0004725">
    <property type="term" value="F:protein tyrosine phosphatase activity"/>
    <property type="evidence" value="ECO:0007669"/>
    <property type="project" value="InterPro"/>
</dbReference>
<evidence type="ECO:0000259" key="13">
    <source>
        <dbReference type="PROSITE" id="PS50055"/>
    </source>
</evidence>
<dbReference type="PROSITE" id="PS50055">
    <property type="entry name" value="TYR_PHOSPHATASE_PTP"/>
    <property type="match status" value="1"/>
</dbReference>
<feature type="compositionally biased region" description="Basic and acidic residues" evidence="12">
    <location>
        <begin position="1"/>
        <end position="14"/>
    </location>
</feature>
<dbReference type="SMART" id="SM00803">
    <property type="entry name" value="TAF"/>
    <property type="match status" value="1"/>
</dbReference>
<dbReference type="SMART" id="SM00404">
    <property type="entry name" value="PTPc_motif"/>
    <property type="match status" value="1"/>
</dbReference>
<dbReference type="InterPro" id="IPR009072">
    <property type="entry name" value="Histone-fold"/>
</dbReference>
<dbReference type="InterPro" id="IPR000242">
    <property type="entry name" value="PTP_cat"/>
</dbReference>
<evidence type="ECO:0000256" key="2">
    <source>
        <dbReference type="ARBA" id="ARBA00004123"/>
    </source>
</evidence>
<dbReference type="InterPro" id="IPR000387">
    <property type="entry name" value="Tyr_Pase_dom"/>
</dbReference>
<evidence type="ECO:0000256" key="9">
    <source>
        <dbReference type="ARBA" id="ARBA00023242"/>
    </source>
</evidence>
<dbReference type="GO" id="GO:0048666">
    <property type="term" value="P:neuron development"/>
    <property type="evidence" value="ECO:0007669"/>
    <property type="project" value="UniProtKB-ARBA"/>
</dbReference>
<dbReference type="PRINTS" id="PR00623">
    <property type="entry name" value="HISTONEH4"/>
</dbReference>
<dbReference type="FunFam" id="1.10.20.10:FF:000012">
    <property type="entry name" value="Histone H4"/>
    <property type="match status" value="1"/>
</dbReference>
<reference evidence="15 16" key="1">
    <citation type="journal article" date="2021" name="J. Hered.">
        <title>A chromosome-level genome assembly of the parasitoid wasp, Cotesia glomerata (Hymenoptera: Braconidae).</title>
        <authorList>
            <person name="Pinto B.J."/>
            <person name="Weis J.J."/>
            <person name="Gamble T."/>
            <person name="Ode P.J."/>
            <person name="Paul R."/>
            <person name="Zaspel J.M."/>
        </authorList>
    </citation>
    <scope>NUCLEOTIDE SEQUENCE [LARGE SCALE GENOMIC DNA]</scope>
    <source>
        <strain evidence="15">CgM1</strain>
    </source>
</reference>
<dbReference type="PANTHER" id="PTHR19134:SF534">
    <property type="entry name" value="LD27988P"/>
    <property type="match status" value="1"/>
</dbReference>
<dbReference type="AlphaFoldDB" id="A0AAV7ICI8"/>
<dbReference type="GO" id="GO:0003677">
    <property type="term" value="F:DNA binding"/>
    <property type="evidence" value="ECO:0007669"/>
    <property type="project" value="UniProtKB-KW"/>
</dbReference>
<dbReference type="CDD" id="cd00047">
    <property type="entry name" value="PTPc"/>
    <property type="match status" value="1"/>
</dbReference>
<dbReference type="PROSITE" id="PS00383">
    <property type="entry name" value="TYR_PHOSPHATASE_1"/>
    <property type="match status" value="1"/>
</dbReference>
<dbReference type="GO" id="GO:0000786">
    <property type="term" value="C:nucleosome"/>
    <property type="evidence" value="ECO:0007669"/>
    <property type="project" value="UniProtKB-KW"/>
</dbReference>
<keyword evidence="7 11" id="KW-0158">Chromosome</keyword>
<dbReference type="InterPro" id="IPR016130">
    <property type="entry name" value="Tyr_Pase_AS"/>
</dbReference>
<dbReference type="SUPFAM" id="SSF47113">
    <property type="entry name" value="Histone-fold"/>
    <property type="match status" value="1"/>
</dbReference>
<organism evidence="15 16">
    <name type="scientific">Cotesia glomerata</name>
    <name type="common">Lepidopteran parasitic wasp</name>
    <name type="synonym">Apanteles glomeratus</name>
    <dbReference type="NCBI Taxonomy" id="32391"/>
    <lineage>
        <taxon>Eukaryota</taxon>
        <taxon>Metazoa</taxon>
        <taxon>Ecdysozoa</taxon>
        <taxon>Arthropoda</taxon>
        <taxon>Hexapoda</taxon>
        <taxon>Insecta</taxon>
        <taxon>Pterygota</taxon>
        <taxon>Neoptera</taxon>
        <taxon>Endopterygota</taxon>
        <taxon>Hymenoptera</taxon>
        <taxon>Apocrita</taxon>
        <taxon>Ichneumonoidea</taxon>
        <taxon>Braconidae</taxon>
        <taxon>Microgastrinae</taxon>
        <taxon>Cotesia</taxon>
    </lineage>
</organism>
<evidence type="ECO:0000256" key="1">
    <source>
        <dbReference type="ARBA" id="ARBA00002001"/>
    </source>
</evidence>
<dbReference type="EMBL" id="JAHXZJ010002237">
    <property type="protein sequence ID" value="KAH0547068.1"/>
    <property type="molecule type" value="Genomic_DNA"/>
</dbReference>
<feature type="domain" description="Tyrosine specific protein phosphatases" evidence="14">
    <location>
        <begin position="384"/>
        <end position="468"/>
    </location>
</feature>
<feature type="compositionally biased region" description="Gly residues" evidence="12">
    <location>
        <begin position="29"/>
        <end position="38"/>
    </location>
</feature>
<keyword evidence="8 11" id="KW-0238">DNA-binding</keyword>
<keyword evidence="10 11" id="KW-0544">Nucleosome core</keyword>
<keyword evidence="16" id="KW-1185">Reference proteome</keyword>
<feature type="domain" description="Tyrosine-protein phosphatase" evidence="13">
    <location>
        <begin position="211"/>
        <end position="477"/>
    </location>
</feature>
<dbReference type="Gene3D" id="3.90.190.10">
    <property type="entry name" value="Protein tyrosine phosphatase superfamily"/>
    <property type="match status" value="1"/>
</dbReference>
<evidence type="ECO:0000256" key="3">
    <source>
        <dbReference type="ARBA" id="ARBA00004286"/>
    </source>
</evidence>
<evidence type="ECO:0000256" key="4">
    <source>
        <dbReference type="ARBA" id="ARBA00006564"/>
    </source>
</evidence>
<dbReference type="InterPro" id="IPR001951">
    <property type="entry name" value="Histone_H4"/>
</dbReference>
<dbReference type="GO" id="GO:0030527">
    <property type="term" value="F:structural constituent of chromatin"/>
    <property type="evidence" value="ECO:0007669"/>
    <property type="project" value="InterPro"/>
</dbReference>
<dbReference type="Proteomes" id="UP000826195">
    <property type="component" value="Unassembled WGS sequence"/>
</dbReference>
<dbReference type="SMART" id="SM00417">
    <property type="entry name" value="H4"/>
    <property type="match status" value="1"/>
</dbReference>
<dbReference type="InterPro" id="IPR029021">
    <property type="entry name" value="Prot-tyrosine_phosphatase-like"/>
</dbReference>
<dbReference type="GO" id="GO:0009653">
    <property type="term" value="P:anatomical structure morphogenesis"/>
    <property type="evidence" value="ECO:0007669"/>
    <property type="project" value="UniProtKB-ARBA"/>
</dbReference>
<gene>
    <name evidence="15" type="ORF">KQX54_016922</name>
</gene>
<dbReference type="GO" id="GO:0005634">
    <property type="term" value="C:nucleus"/>
    <property type="evidence" value="ECO:0007669"/>
    <property type="project" value="UniProtKB-SubCell"/>
</dbReference>
<evidence type="ECO:0000256" key="11">
    <source>
        <dbReference type="RuleBase" id="RU000528"/>
    </source>
</evidence>
<proteinExistence type="inferred from homology"/>
<evidence type="ECO:0000256" key="12">
    <source>
        <dbReference type="SAM" id="MobiDB-lite"/>
    </source>
</evidence>
<dbReference type="Gene3D" id="1.10.20.10">
    <property type="entry name" value="Histone, subunit A"/>
    <property type="match status" value="1"/>
</dbReference>
<evidence type="ECO:0000256" key="7">
    <source>
        <dbReference type="ARBA" id="ARBA00022454"/>
    </source>
</evidence>
<dbReference type="InterPro" id="IPR050348">
    <property type="entry name" value="Protein-Tyr_Phosphatase"/>
</dbReference>
<comment type="subunit">
    <text evidence="5 11">The nucleosome is a histone octamer containing two molecules each of H2A, H2B, H3 and H4 assembled in one H3-H4 heterotetramer and two H2A-H2B heterodimers. The octamer wraps approximately 147 bp of DNA.</text>
</comment>
<name>A0AAV7ICI8_COTGL</name>
<evidence type="ECO:0000256" key="8">
    <source>
        <dbReference type="ARBA" id="ARBA00023125"/>
    </source>
</evidence>
<keyword evidence="9 11" id="KW-0539">Nucleus</keyword>
<dbReference type="SMART" id="SM00194">
    <property type="entry name" value="PTPc"/>
    <property type="match status" value="1"/>
</dbReference>
<comment type="subcellular location">
    <subcellularLocation>
        <location evidence="3">Chromosome</location>
    </subcellularLocation>
    <subcellularLocation>
        <location evidence="2">Nucleus</location>
    </subcellularLocation>
</comment>
<comment type="similarity">
    <text evidence="4 11">Belongs to the histone H4 family.</text>
</comment>
<dbReference type="Pfam" id="PF02969">
    <property type="entry name" value="TAF"/>
    <property type="match status" value="1"/>
</dbReference>
<dbReference type="CDD" id="cd22912">
    <property type="entry name" value="HFD_H4"/>
    <property type="match status" value="1"/>
</dbReference>
<comment type="caution">
    <text evidence="15">The sequence shown here is derived from an EMBL/GenBank/DDBJ whole genome shotgun (WGS) entry which is preliminary data.</text>
</comment>
<dbReference type="GO" id="GO:0046982">
    <property type="term" value="F:protein heterodimerization activity"/>
    <property type="evidence" value="ECO:0007669"/>
    <property type="project" value="InterPro"/>
</dbReference>
<dbReference type="PROSITE" id="PS50056">
    <property type="entry name" value="TYR_PHOSPHATASE_2"/>
    <property type="match status" value="1"/>
</dbReference>
<dbReference type="InterPro" id="IPR003595">
    <property type="entry name" value="Tyr_Pase_cat"/>
</dbReference>
<evidence type="ECO:0000313" key="16">
    <source>
        <dbReference type="Proteomes" id="UP000826195"/>
    </source>
</evidence>
<dbReference type="InterPro" id="IPR004823">
    <property type="entry name" value="TAF_TATA-bd_Histone-like_dom"/>
</dbReference>
<dbReference type="Pfam" id="PF00102">
    <property type="entry name" value="Y_phosphatase"/>
    <property type="match status" value="1"/>
</dbReference>
<evidence type="ECO:0000256" key="6">
    <source>
        <dbReference type="ARBA" id="ARBA00020836"/>
    </source>
</evidence>
<dbReference type="SUPFAM" id="SSF52799">
    <property type="entry name" value="(Phosphotyrosine protein) phosphatases II"/>
    <property type="match status" value="1"/>
</dbReference>
<evidence type="ECO:0000256" key="5">
    <source>
        <dbReference type="ARBA" id="ARBA00011538"/>
    </source>
</evidence>
<evidence type="ECO:0000259" key="14">
    <source>
        <dbReference type="PROSITE" id="PS50056"/>
    </source>
</evidence>
<sequence>MTDRPEGPGKEKGQGKGGKGLGKGRKGLGKGGKGLGKGGVKRHRRPLRDNIQGITKPAIRRLARRGGVKRISGLVYEEIRDILQIFLKTVIQDAYHYTMHAKRNTVTSMDIVYALKRQGRMIYGFGAQTHEVLGTHVRRYGNYYNEAPNFAPSESCKRFIESVYSKSTAGTEVASKPVNKIATVTMDRTIDELKYVDFMALMERSDCEVLIAAEHQKIISEKIQGTCEAEKANRSLNRYAHAVCFDHSRVILPTERNRGNYINANYVDGFEHSKKFICGQAPTRHTCYDFYRMLWMEHVQIIVMLCRKKENDREKCHPYWSDVEQSSMRFGKFQVTTTSVTRLPHYVKSTIVLTDGTEATQTVTHYNFIAWPEHDVPKNTSEFLNFVLEVRQCQKELHAKSLQIGHQRSQPTPIVVHCNAGLGRTSCFCVVDISISRFDETQTVSIASIVSSIRQARFHSLFNPFQYLFCYKAVKMYIESASARVATRATPIRQAVSFLRNLVSTDWYNTLTAVDYADRVNIEKSIAALIDYIVGDVKSKSFDALKFDIKFYNSLGVEHVVDVDFLPADKRSKSPSLYLQDCHLNRNIKQNSLLLSISITLMLTK</sequence>
<feature type="region of interest" description="Disordered" evidence="12">
    <location>
        <begin position="1"/>
        <end position="47"/>
    </location>
</feature>
<evidence type="ECO:0000256" key="10">
    <source>
        <dbReference type="ARBA" id="ARBA00023269"/>
    </source>
</evidence>
<accession>A0AAV7ICI8</accession>
<dbReference type="PANTHER" id="PTHR19134">
    <property type="entry name" value="RECEPTOR-TYPE TYROSINE-PROTEIN PHOSPHATASE"/>
    <property type="match status" value="1"/>
</dbReference>